<evidence type="ECO:0000256" key="2">
    <source>
        <dbReference type="SAM" id="MobiDB-lite"/>
    </source>
</evidence>
<reference evidence="3" key="1">
    <citation type="submission" date="2020-11" db="EMBL/GenBank/DDBJ databases">
        <authorList>
            <consortium name="DOE Joint Genome Institute"/>
            <person name="Ahrendt S."/>
            <person name="Riley R."/>
            <person name="Andreopoulos W."/>
            <person name="Labutti K."/>
            <person name="Pangilinan J."/>
            <person name="Ruiz-Duenas F.J."/>
            <person name="Barrasa J.M."/>
            <person name="Sanchez-Garcia M."/>
            <person name="Camarero S."/>
            <person name="Miyauchi S."/>
            <person name="Serrano A."/>
            <person name="Linde D."/>
            <person name="Babiker R."/>
            <person name="Drula E."/>
            <person name="Ayuso-Fernandez I."/>
            <person name="Pacheco R."/>
            <person name="Padilla G."/>
            <person name="Ferreira P."/>
            <person name="Barriuso J."/>
            <person name="Kellner H."/>
            <person name="Castanera R."/>
            <person name="Alfaro M."/>
            <person name="Ramirez L."/>
            <person name="Pisabarro A.G."/>
            <person name="Kuo A."/>
            <person name="Tritt A."/>
            <person name="Lipzen A."/>
            <person name="He G."/>
            <person name="Yan M."/>
            <person name="Ng V."/>
            <person name="Cullen D."/>
            <person name="Martin F."/>
            <person name="Rosso M.-N."/>
            <person name="Henrissat B."/>
            <person name="Hibbett D."/>
            <person name="Martinez A.T."/>
            <person name="Grigoriev I.V."/>
        </authorList>
    </citation>
    <scope>NUCLEOTIDE SEQUENCE</scope>
    <source>
        <strain evidence="3">CBS 506.95</strain>
    </source>
</reference>
<dbReference type="OrthoDB" id="3224257at2759"/>
<dbReference type="Proteomes" id="UP000807306">
    <property type="component" value="Unassembled WGS sequence"/>
</dbReference>
<sequence length="969" mass="106759">MLLKLIPAHSEPTIHFSFVFTDLPPNANTPSSWSNQLSHLIVEDLEVPTTVHSFDKAAGLTSLLEEVAFDVERGEVRCRFVDGGVEEWGFFRFCGMESGANNGYESGHREGQKLMAALETIIRDVKDSTCEDERAALERERERQKIAGVERSKSMGFRSHPKSPKHKKQRSVFMQLVSSIGSSLANLTSSSLGPTLPSHRFSTSLSMSSSYPAHSSNGSQIPPPHLPGTSPRARALRRAARSGLVDAFRRFVITELTRRLLAFSYNDASGQYTGVHGGGFCVWILHSMRRRAQERIEQLLEEAETLMAEKAKERGLTLTPLTIPDGRMIQWAPEPGRPSEDAKTGFEATTMNVPLSFSDDEDDTETETDGSSVHTPSSSSHMAYFPARPATSASSHSQGSLSSYRFNKELDSPPLTPTTPSPPSSPTTPTSFQYEDLTPTRPVLQSRPTTLSQNLSGSALYEYTTLTDLRERLWQLAMFAESQARITSDEIRNRLEILAVRSKRRAWSCGVLKQSTGGGLGQYGLAMPFQSSPLARFSWTAEDVRKDQEKMDALAAQNGVVVSTMVSVESFPVFGGPETDELFFNDVPLEAQPSQTQVEREFELYEEFPGPSPLDTRGGSRRRRNHVRGKDPAEFGITATHGIGRLFPVSEELEGEGEEAVDMEFRVALGGSSRYGAMRGKRKDRSLSTFMGCDEVAVESEGEDNTAAGPQFIVPETLLDDDDALEDPRDIDVELGFGGFDFHQHANGNDFIVHGDEEDLFSEDEDEDEFKFDMSAHLERPKIRPRIRTSSIFVPKKESPDMSNASNSILCQPINFAASTSPPKYSTLSKSAPSTFPPRRARSPPLPSSRRTENIRMGSEIYRPELEIDVNAAREYDVTGFGRLGDMNTSTIDLKSPTKPLPSIPILDLEAQEEEFTLAMDLPRSIGGLRGAGGRKKSKFSASASALGLGHPRPSLSSLFEESQAPIAC</sequence>
<feature type="region of interest" description="Disordered" evidence="2">
    <location>
        <begin position="354"/>
        <end position="448"/>
    </location>
</feature>
<name>A0A9P6E9J1_9AGAR</name>
<feature type="compositionally biased region" description="Low complexity" evidence="2">
    <location>
        <begin position="369"/>
        <end position="380"/>
    </location>
</feature>
<keyword evidence="4" id="KW-1185">Reference proteome</keyword>
<dbReference type="AlphaFoldDB" id="A0A9P6E9J1"/>
<feature type="region of interest" description="Disordered" evidence="2">
    <location>
        <begin position="203"/>
        <end position="232"/>
    </location>
</feature>
<feature type="region of interest" description="Disordered" evidence="2">
    <location>
        <begin position="607"/>
        <end position="627"/>
    </location>
</feature>
<feature type="coiled-coil region" evidence="1">
    <location>
        <begin position="289"/>
        <end position="316"/>
    </location>
</feature>
<organism evidence="3 4">
    <name type="scientific">Crepidotus variabilis</name>
    <dbReference type="NCBI Taxonomy" id="179855"/>
    <lineage>
        <taxon>Eukaryota</taxon>
        <taxon>Fungi</taxon>
        <taxon>Dikarya</taxon>
        <taxon>Basidiomycota</taxon>
        <taxon>Agaricomycotina</taxon>
        <taxon>Agaricomycetes</taxon>
        <taxon>Agaricomycetidae</taxon>
        <taxon>Agaricales</taxon>
        <taxon>Agaricineae</taxon>
        <taxon>Crepidotaceae</taxon>
        <taxon>Crepidotus</taxon>
    </lineage>
</organism>
<gene>
    <name evidence="3" type="ORF">CPB83DRAFT_838247</name>
</gene>
<evidence type="ECO:0000313" key="3">
    <source>
        <dbReference type="EMBL" id="KAF9525248.1"/>
    </source>
</evidence>
<comment type="caution">
    <text evidence="3">The sequence shown here is derived from an EMBL/GenBank/DDBJ whole genome shotgun (WGS) entry which is preliminary data.</text>
</comment>
<keyword evidence="1" id="KW-0175">Coiled coil</keyword>
<feature type="compositionally biased region" description="Acidic residues" evidence="2">
    <location>
        <begin position="358"/>
        <end position="368"/>
    </location>
</feature>
<proteinExistence type="predicted"/>
<feature type="compositionally biased region" description="Polar residues" evidence="2">
    <location>
        <begin position="821"/>
        <end position="834"/>
    </location>
</feature>
<feature type="compositionally biased region" description="Pro residues" evidence="2">
    <location>
        <begin position="414"/>
        <end position="426"/>
    </location>
</feature>
<dbReference type="EMBL" id="MU157886">
    <property type="protein sequence ID" value="KAF9525248.1"/>
    <property type="molecule type" value="Genomic_DNA"/>
</dbReference>
<accession>A0A9P6E9J1</accession>
<feature type="compositionally biased region" description="Polar residues" evidence="2">
    <location>
        <begin position="203"/>
        <end position="220"/>
    </location>
</feature>
<feature type="compositionally biased region" description="Low complexity" evidence="2">
    <location>
        <begin position="392"/>
        <end position="403"/>
    </location>
</feature>
<feature type="region of interest" description="Disordered" evidence="2">
    <location>
        <begin position="821"/>
        <end position="852"/>
    </location>
</feature>
<evidence type="ECO:0000313" key="4">
    <source>
        <dbReference type="Proteomes" id="UP000807306"/>
    </source>
</evidence>
<evidence type="ECO:0000256" key="1">
    <source>
        <dbReference type="SAM" id="Coils"/>
    </source>
</evidence>
<protein>
    <submittedName>
        <fullName evidence="3">Uncharacterized protein</fullName>
    </submittedName>
</protein>